<organism evidence="2">
    <name type="scientific">Faucicola osloensis</name>
    <name type="common">Moraxella osloensis</name>
    <dbReference type="NCBI Taxonomy" id="34062"/>
    <lineage>
        <taxon>Bacteria</taxon>
        <taxon>Pseudomonadati</taxon>
        <taxon>Pseudomonadota</taxon>
        <taxon>Gammaproteobacteria</taxon>
        <taxon>Moraxellales</taxon>
        <taxon>Moraxellaceae</taxon>
        <taxon>Faucicola</taxon>
    </lineage>
</organism>
<proteinExistence type="predicted"/>
<comment type="caution">
    <text evidence="2">The sequence shown here is derived from an EMBL/GenBank/DDBJ whole genome shotgun (WGS) entry which is preliminary data.</text>
</comment>
<evidence type="ECO:0000313" key="2">
    <source>
        <dbReference type="EMBL" id="OBX63946.1"/>
    </source>
</evidence>
<dbReference type="EMBL" id="LZMT01000022">
    <property type="protein sequence ID" value="OBX63946.1"/>
    <property type="molecule type" value="Genomic_DNA"/>
</dbReference>
<sequence length="160" mass="18880">MGVRFTHYWFYKLEFILWHFYKTGKLKEVVSRNSDSPSVINNDLTEKWNTFKITSKNSVEHITPQNIREYDSNKDATEIDSFGNLVLLSQGMNSSFSNKTYAEKRVHFLERNKVEVDSLKSALIFSNSSLKSWSDEEIKQHCLDMLNIFNAYQHEIEQLR</sequence>
<name>A0AA91FIW0_FAUOS</name>
<reference evidence="2" key="1">
    <citation type="submission" date="2016-06" db="EMBL/GenBank/DDBJ databases">
        <title>Draft genome of Moraxella osloensis CCUG 67237.</title>
        <authorList>
            <person name="Salva-Serra F."/>
            <person name="Engstrom-Jakobsson H."/>
            <person name="Thorell K."/>
            <person name="Gonzales-Siles L."/>
            <person name="Karlsson R."/>
            <person name="Boulund F."/>
            <person name="Engstrand L."/>
            <person name="Kristiansson E."/>
            <person name="Moore E."/>
        </authorList>
    </citation>
    <scope>NUCLEOTIDE SEQUENCE [LARGE SCALE GENOMIC DNA]</scope>
    <source>
        <strain evidence="2">CCUG 67237</strain>
    </source>
</reference>
<dbReference type="PANTHER" id="PTHR35149:SF2">
    <property type="entry name" value="DUF262 DOMAIN-CONTAINING PROTEIN"/>
    <property type="match status" value="1"/>
</dbReference>
<gene>
    <name evidence="2" type="ORF">A9299_10455</name>
</gene>
<accession>A0AA91FIW0</accession>
<dbReference type="InterPro" id="IPR011089">
    <property type="entry name" value="GmrSD_C"/>
</dbReference>
<dbReference type="Pfam" id="PF07510">
    <property type="entry name" value="GmrSD_C"/>
    <property type="match status" value="1"/>
</dbReference>
<dbReference type="PANTHER" id="PTHR35149">
    <property type="entry name" value="SLL5132 PROTEIN"/>
    <property type="match status" value="1"/>
</dbReference>
<feature type="domain" description="GmrSD restriction endonucleases C-terminal" evidence="1">
    <location>
        <begin position="3"/>
        <end position="146"/>
    </location>
</feature>
<protein>
    <recommendedName>
        <fullName evidence="1">GmrSD restriction endonucleases C-terminal domain-containing protein</fullName>
    </recommendedName>
</protein>
<evidence type="ECO:0000259" key="1">
    <source>
        <dbReference type="Pfam" id="PF07510"/>
    </source>
</evidence>
<dbReference type="AlphaFoldDB" id="A0AA91FIW0"/>